<name>A0A939K715_9BACT</name>
<dbReference type="InterPro" id="IPR029063">
    <property type="entry name" value="SAM-dependent_MTases_sf"/>
</dbReference>
<dbReference type="Pfam" id="PF08241">
    <property type="entry name" value="Methyltransf_11"/>
    <property type="match status" value="1"/>
</dbReference>
<evidence type="ECO:0000256" key="1">
    <source>
        <dbReference type="SAM" id="Phobius"/>
    </source>
</evidence>
<evidence type="ECO:0000313" key="3">
    <source>
        <dbReference type="EMBL" id="MBO0939458.1"/>
    </source>
</evidence>
<keyword evidence="1" id="KW-1133">Transmembrane helix</keyword>
<comment type="caution">
    <text evidence="3">The sequence shown here is derived from an EMBL/GenBank/DDBJ whole genome shotgun (WGS) entry which is preliminary data.</text>
</comment>
<keyword evidence="3" id="KW-0808">Transferase</keyword>
<dbReference type="SUPFAM" id="SSF53335">
    <property type="entry name" value="S-adenosyl-L-methionine-dependent methyltransferases"/>
    <property type="match status" value="1"/>
</dbReference>
<dbReference type="Gene3D" id="3.40.50.150">
    <property type="entry name" value="Vaccinia Virus protein VP39"/>
    <property type="match status" value="1"/>
</dbReference>
<protein>
    <submittedName>
        <fullName evidence="3">Methyltransferase domain-containing protein</fullName>
    </submittedName>
</protein>
<keyword evidence="1" id="KW-0472">Membrane</keyword>
<sequence>METLGRTPFQGVTNIVRFNWHFYALAGLSVVILLLVFVLAPAPFGALALLAVAAILVPTLISLGVSYYVYDYSPLYALDWLEALAIPENGHLLTIHAGFDETSGLLARRFPQATLRVYDFYDPTKHTEISIERARNAYPAYPGTEAITTAHIPTPDGWADVVFLILAAHEIRDETERILFFNEVRRTLKPDGRVLVVEQLRDLPNFGAYTVGFLHFHAKKTWLRTFNRARLSVKSAQKLTPFISVFVLQNDGITP</sequence>
<dbReference type="Proteomes" id="UP000664034">
    <property type="component" value="Unassembled WGS sequence"/>
</dbReference>
<dbReference type="GO" id="GO:0032259">
    <property type="term" value="P:methylation"/>
    <property type="evidence" value="ECO:0007669"/>
    <property type="project" value="UniProtKB-KW"/>
</dbReference>
<dbReference type="AlphaFoldDB" id="A0A939K715"/>
<evidence type="ECO:0000313" key="4">
    <source>
        <dbReference type="Proteomes" id="UP000664034"/>
    </source>
</evidence>
<dbReference type="RefSeq" id="WP_207366984.1">
    <property type="nucleotide sequence ID" value="NZ_JAFMYV010000014.1"/>
</dbReference>
<keyword evidence="1" id="KW-0812">Transmembrane</keyword>
<evidence type="ECO:0000259" key="2">
    <source>
        <dbReference type="Pfam" id="PF08241"/>
    </source>
</evidence>
<proteinExistence type="predicted"/>
<dbReference type="EMBL" id="JAFMYV010000014">
    <property type="protein sequence ID" value="MBO0939458.1"/>
    <property type="molecule type" value="Genomic_DNA"/>
</dbReference>
<reference evidence="3" key="1">
    <citation type="submission" date="2021-03" db="EMBL/GenBank/DDBJ databases">
        <title>Fibrella sp. HMF5335 genome sequencing and assembly.</title>
        <authorList>
            <person name="Kang H."/>
            <person name="Kim H."/>
            <person name="Bae S."/>
            <person name="Joh K."/>
        </authorList>
    </citation>
    <scope>NUCLEOTIDE SEQUENCE</scope>
    <source>
        <strain evidence="3">HMF5335</strain>
    </source>
</reference>
<feature type="transmembrane region" description="Helical" evidence="1">
    <location>
        <begin position="47"/>
        <end position="70"/>
    </location>
</feature>
<keyword evidence="3" id="KW-0489">Methyltransferase</keyword>
<gene>
    <name evidence="3" type="ORF">J2I47_23110</name>
</gene>
<dbReference type="GO" id="GO:0008757">
    <property type="term" value="F:S-adenosylmethionine-dependent methyltransferase activity"/>
    <property type="evidence" value="ECO:0007669"/>
    <property type="project" value="InterPro"/>
</dbReference>
<feature type="transmembrane region" description="Helical" evidence="1">
    <location>
        <begin position="20"/>
        <end position="40"/>
    </location>
</feature>
<dbReference type="InterPro" id="IPR013216">
    <property type="entry name" value="Methyltransf_11"/>
</dbReference>
<feature type="domain" description="Methyltransferase type 11" evidence="2">
    <location>
        <begin position="132"/>
        <end position="195"/>
    </location>
</feature>
<accession>A0A939K715</accession>
<keyword evidence="4" id="KW-1185">Reference proteome</keyword>
<organism evidence="3 4">
    <name type="scientific">Fibrella rubiginis</name>
    <dbReference type="NCBI Taxonomy" id="2817060"/>
    <lineage>
        <taxon>Bacteria</taxon>
        <taxon>Pseudomonadati</taxon>
        <taxon>Bacteroidota</taxon>
        <taxon>Cytophagia</taxon>
        <taxon>Cytophagales</taxon>
        <taxon>Spirosomataceae</taxon>
        <taxon>Fibrella</taxon>
    </lineage>
</organism>